<dbReference type="Proteomes" id="UP000313231">
    <property type="component" value="Unassembled WGS sequence"/>
</dbReference>
<evidence type="ECO:0000256" key="1">
    <source>
        <dbReference type="SAM" id="MobiDB-lite"/>
    </source>
</evidence>
<keyword evidence="3" id="KW-1185">Reference proteome</keyword>
<comment type="caution">
    <text evidence="2">The sequence shown here is derived from an EMBL/GenBank/DDBJ whole genome shotgun (WGS) entry which is preliminary data.</text>
</comment>
<gene>
    <name evidence="2" type="ORF">FHP29_03780</name>
</gene>
<dbReference type="AlphaFoldDB" id="A0A5C4WCW2"/>
<evidence type="ECO:0000313" key="2">
    <source>
        <dbReference type="EMBL" id="TNM46068.1"/>
    </source>
</evidence>
<reference evidence="2 3" key="1">
    <citation type="journal article" date="2016" name="Int. J. Syst. Evol. Microbiol.">
        <title>Nocardioides albidus sp. nov., an actinobacterium isolated from garden soil.</title>
        <authorList>
            <person name="Singh H."/>
            <person name="Du J."/>
            <person name="Trinh H."/>
            <person name="Won K."/>
            <person name="Yang J.E."/>
            <person name="Yin C."/>
            <person name="Kook M."/>
            <person name="Yi T.H."/>
        </authorList>
    </citation>
    <scope>NUCLEOTIDE SEQUENCE [LARGE SCALE GENOMIC DNA]</scope>
    <source>
        <strain evidence="2 3">CCTCC AB 2015297</strain>
    </source>
</reference>
<name>A0A5C4WCW2_9ACTN</name>
<dbReference type="EMBL" id="VDMP01000016">
    <property type="protein sequence ID" value="TNM46068.1"/>
    <property type="molecule type" value="Genomic_DNA"/>
</dbReference>
<feature type="compositionally biased region" description="Pro residues" evidence="1">
    <location>
        <begin position="108"/>
        <end position="118"/>
    </location>
</feature>
<feature type="region of interest" description="Disordered" evidence="1">
    <location>
        <begin position="1"/>
        <end position="118"/>
    </location>
</feature>
<proteinExistence type="predicted"/>
<sequence length="118" mass="13076">MPSRRGRSRQPPSTSAHRARSHPRGGRGPRPAGRRPGRGHARPPHPTARRPGPFRARPPHRYRNAARPPRPCARLQPSQGRTATQPQPRAARAAPTRPRWRRTAAGPRTPPPPRSGRA</sequence>
<feature type="compositionally biased region" description="Basic residues" evidence="1">
    <location>
        <begin position="17"/>
        <end position="43"/>
    </location>
</feature>
<organism evidence="2 3">
    <name type="scientific">Nocardioides albidus</name>
    <dbReference type="NCBI Taxonomy" id="1517589"/>
    <lineage>
        <taxon>Bacteria</taxon>
        <taxon>Bacillati</taxon>
        <taxon>Actinomycetota</taxon>
        <taxon>Actinomycetes</taxon>
        <taxon>Propionibacteriales</taxon>
        <taxon>Nocardioidaceae</taxon>
        <taxon>Nocardioides</taxon>
    </lineage>
</organism>
<feature type="compositionally biased region" description="Low complexity" evidence="1">
    <location>
        <begin position="81"/>
        <end position="107"/>
    </location>
</feature>
<accession>A0A5C4WCW2</accession>
<protein>
    <submittedName>
        <fullName evidence="2">Uncharacterized protein</fullName>
    </submittedName>
</protein>
<evidence type="ECO:0000313" key="3">
    <source>
        <dbReference type="Proteomes" id="UP000313231"/>
    </source>
</evidence>